<dbReference type="PANTHER" id="PTHR42973">
    <property type="entry name" value="BINDING OXIDOREDUCTASE, PUTATIVE (AFU_ORTHOLOGUE AFUA_1G17690)-RELATED"/>
    <property type="match status" value="1"/>
</dbReference>
<reference evidence="8 9" key="1">
    <citation type="submission" date="2021-11" db="EMBL/GenBank/DDBJ databases">
        <title>Black yeast isolated from Biological Soil Crust.</title>
        <authorList>
            <person name="Kurbessoian T."/>
        </authorList>
    </citation>
    <scope>NUCLEOTIDE SEQUENCE [LARGE SCALE GENOMIC DNA]</scope>
    <source>
        <strain evidence="8 9">CCFEE 5522</strain>
    </source>
</reference>
<dbReference type="Gene3D" id="3.10.180.10">
    <property type="entry name" value="2,3-Dihydroxybiphenyl 1,2-Dioxygenase, domain 1"/>
    <property type="match status" value="1"/>
</dbReference>
<keyword evidence="5" id="KW-0560">Oxidoreductase</keyword>
<dbReference type="Proteomes" id="UP001324427">
    <property type="component" value="Unassembled WGS sequence"/>
</dbReference>
<dbReference type="SUPFAM" id="SSF54593">
    <property type="entry name" value="Glyoxalase/Bleomycin resistance protein/Dihydroxybiphenyl dioxygenase"/>
    <property type="match status" value="1"/>
</dbReference>
<feature type="region of interest" description="Disordered" evidence="6">
    <location>
        <begin position="352"/>
        <end position="384"/>
    </location>
</feature>
<dbReference type="Gene3D" id="3.30.465.10">
    <property type="match status" value="1"/>
</dbReference>
<feature type="compositionally biased region" description="Low complexity" evidence="6">
    <location>
        <begin position="375"/>
        <end position="384"/>
    </location>
</feature>
<dbReference type="InterPro" id="IPR006094">
    <property type="entry name" value="Oxid_FAD_bind_N"/>
</dbReference>
<comment type="similarity">
    <text evidence="2">Belongs to the oxygen-dependent FAD-linked oxidoreductase family.</text>
</comment>
<name>A0AAV9J3Q5_9PEZI</name>
<proteinExistence type="inferred from homology"/>
<dbReference type="InterPro" id="IPR036318">
    <property type="entry name" value="FAD-bd_PCMH-like_sf"/>
</dbReference>
<dbReference type="InterPro" id="IPR050416">
    <property type="entry name" value="FAD-linked_Oxidoreductase"/>
</dbReference>
<evidence type="ECO:0000259" key="7">
    <source>
        <dbReference type="PROSITE" id="PS51819"/>
    </source>
</evidence>
<keyword evidence="9" id="KW-1185">Reference proteome</keyword>
<evidence type="ECO:0000313" key="9">
    <source>
        <dbReference type="Proteomes" id="UP001324427"/>
    </source>
</evidence>
<comment type="caution">
    <text evidence="8">The sequence shown here is derived from an EMBL/GenBank/DDBJ whole genome shotgun (WGS) entry which is preliminary data.</text>
</comment>
<evidence type="ECO:0000256" key="5">
    <source>
        <dbReference type="ARBA" id="ARBA00023002"/>
    </source>
</evidence>
<dbReference type="PROSITE" id="PS51819">
    <property type="entry name" value="VOC"/>
    <property type="match status" value="1"/>
</dbReference>
<dbReference type="PANTHER" id="PTHR42973:SF39">
    <property type="entry name" value="FAD-BINDING PCMH-TYPE DOMAIN-CONTAINING PROTEIN"/>
    <property type="match status" value="1"/>
</dbReference>
<keyword evidence="3" id="KW-0285">Flavoprotein</keyword>
<evidence type="ECO:0000256" key="6">
    <source>
        <dbReference type="SAM" id="MobiDB-lite"/>
    </source>
</evidence>
<dbReference type="GO" id="GO:0016491">
    <property type="term" value="F:oxidoreductase activity"/>
    <property type="evidence" value="ECO:0007669"/>
    <property type="project" value="UniProtKB-KW"/>
</dbReference>
<dbReference type="InterPro" id="IPR029068">
    <property type="entry name" value="Glyas_Bleomycin-R_OHBP_Dase"/>
</dbReference>
<dbReference type="InterPro" id="IPR004360">
    <property type="entry name" value="Glyas_Fos-R_dOase_dom"/>
</dbReference>
<dbReference type="Gene3D" id="3.40.462.20">
    <property type="match status" value="1"/>
</dbReference>
<feature type="domain" description="VOC" evidence="7">
    <location>
        <begin position="413"/>
        <end position="590"/>
    </location>
</feature>
<dbReference type="EMBL" id="JAVFHQ010000110">
    <property type="protein sequence ID" value="KAK4539200.1"/>
    <property type="molecule type" value="Genomic_DNA"/>
</dbReference>
<keyword evidence="4" id="KW-0274">FAD</keyword>
<evidence type="ECO:0000256" key="1">
    <source>
        <dbReference type="ARBA" id="ARBA00001974"/>
    </source>
</evidence>
<gene>
    <name evidence="8" type="ORF">LTR36_001158</name>
</gene>
<evidence type="ECO:0000256" key="4">
    <source>
        <dbReference type="ARBA" id="ARBA00022827"/>
    </source>
</evidence>
<evidence type="ECO:0000256" key="2">
    <source>
        <dbReference type="ARBA" id="ARBA00005466"/>
    </source>
</evidence>
<protein>
    <recommendedName>
        <fullName evidence="7">VOC domain-containing protein</fullName>
    </recommendedName>
</protein>
<accession>A0AAV9J3Q5</accession>
<sequence length="594" mass="65739">MVNDVLNPRGYMFPGGHCPDVGLGGFLLQGGMGWNCKNWGWACENIVGVDVVSADGEVLYCNDKQNEELFWMVRGAGPGFPAIVTRFHLRVRPVYRGMLQSFFAWPMSSYKEVINWVTAISPDFDPSTEIIAVAQVLPGQSEHSICALFLSFSDTLEAGKQALAPANKTRPDGCIIQEIDQTTSLADQYINQAGANPESHRYCADNAYVTNDADVASVLEAAFTTLPHKKSFALYFAMNPCSRRQLPDMALSMQSDHYFALYTVWDDAADDDRCQAWVRETMKDVERHSVGAYLGDSDFQIRRTRFWADSNAKRLMELRRKWDPEGRICGYLDIEDVSGVDGLANLHEWKTVSDKSTAAPPSEAEPQVNGTITNSSKAPPSDDASSFVPGKFYLNGHQTETPLGTEDPTAGYMLNHLMLRIRIPKASLHFYVDLMGMRTIFVLNTGPMTVYYLGYPTTPEHRADPVRFATDTQPVMGTTKGLLELVHVHGSEVEGKDYKYNGGNEPPSLGFGHLGFQVPDVKATVDRLAEHGVEVVKSVGSSSRQSAGLTEWEAERGVGVGDLQDKFRAVLEKIAFVKDPDGYYLELLPQDLGK</sequence>
<dbReference type="SUPFAM" id="SSF56176">
    <property type="entry name" value="FAD-binding/transporter-associated domain-like"/>
    <property type="match status" value="1"/>
</dbReference>
<dbReference type="Pfam" id="PF01565">
    <property type="entry name" value="FAD_binding_4"/>
    <property type="match status" value="1"/>
</dbReference>
<dbReference type="CDD" id="cd07233">
    <property type="entry name" value="GlxI_Zn"/>
    <property type="match status" value="1"/>
</dbReference>
<dbReference type="InterPro" id="IPR037523">
    <property type="entry name" value="VOC_core"/>
</dbReference>
<dbReference type="GO" id="GO:0050660">
    <property type="term" value="F:flavin adenine dinucleotide binding"/>
    <property type="evidence" value="ECO:0007669"/>
    <property type="project" value="InterPro"/>
</dbReference>
<evidence type="ECO:0000313" key="8">
    <source>
        <dbReference type="EMBL" id="KAK4539200.1"/>
    </source>
</evidence>
<dbReference type="AlphaFoldDB" id="A0AAV9J3Q5"/>
<comment type="cofactor">
    <cofactor evidence="1">
        <name>FAD</name>
        <dbReference type="ChEBI" id="CHEBI:57692"/>
    </cofactor>
</comment>
<evidence type="ECO:0000256" key="3">
    <source>
        <dbReference type="ARBA" id="ARBA00022630"/>
    </source>
</evidence>
<dbReference type="Pfam" id="PF00903">
    <property type="entry name" value="Glyoxalase"/>
    <property type="match status" value="1"/>
</dbReference>
<organism evidence="8 9">
    <name type="scientific">Oleoguttula mirabilis</name>
    <dbReference type="NCBI Taxonomy" id="1507867"/>
    <lineage>
        <taxon>Eukaryota</taxon>
        <taxon>Fungi</taxon>
        <taxon>Dikarya</taxon>
        <taxon>Ascomycota</taxon>
        <taxon>Pezizomycotina</taxon>
        <taxon>Dothideomycetes</taxon>
        <taxon>Dothideomycetidae</taxon>
        <taxon>Mycosphaerellales</taxon>
        <taxon>Teratosphaeriaceae</taxon>
        <taxon>Oleoguttula</taxon>
    </lineage>
</organism>
<dbReference type="InterPro" id="IPR016169">
    <property type="entry name" value="FAD-bd_PCMH_sub2"/>
</dbReference>